<evidence type="ECO:0000313" key="5">
    <source>
        <dbReference type="EMBL" id="CAF3887686.1"/>
    </source>
</evidence>
<dbReference type="AlphaFoldDB" id="A0A816N4W3"/>
<dbReference type="Proteomes" id="UP000663855">
    <property type="component" value="Unassembled WGS sequence"/>
</dbReference>
<name>A0A816N4W3_9BILA</name>
<proteinExistence type="predicted"/>
<evidence type="ECO:0000313" key="6">
    <source>
        <dbReference type="EMBL" id="CAF3958780.1"/>
    </source>
</evidence>
<feature type="compositionally biased region" description="Pro residues" evidence="1">
    <location>
        <begin position="100"/>
        <end position="117"/>
    </location>
</feature>
<evidence type="ECO:0000313" key="4">
    <source>
        <dbReference type="EMBL" id="CAF2008414.1"/>
    </source>
</evidence>
<dbReference type="Proteomes" id="UP000676336">
    <property type="component" value="Unassembled WGS sequence"/>
</dbReference>
<protein>
    <submittedName>
        <fullName evidence="4">Uncharacterized protein</fullName>
    </submittedName>
</protein>
<reference evidence="4" key="1">
    <citation type="submission" date="2021-02" db="EMBL/GenBank/DDBJ databases">
        <authorList>
            <person name="Nowell W R."/>
        </authorList>
    </citation>
    <scope>NUCLEOTIDE SEQUENCE</scope>
</reference>
<dbReference type="EMBL" id="CAJNOW010004614">
    <property type="protein sequence ID" value="CAF1423657.1"/>
    <property type="molecule type" value="Genomic_DNA"/>
</dbReference>
<dbReference type="Proteomes" id="UP000663824">
    <property type="component" value="Unassembled WGS sequence"/>
</dbReference>
<gene>
    <name evidence="5" type="ORF">BYL167_LOCUS7785</name>
    <name evidence="2" type="ORF">CJN711_LOCUS2822</name>
    <name evidence="6" type="ORF">GIL414_LOCUS9500</name>
    <name evidence="3" type="ORF">KQP761_LOCUS10695</name>
    <name evidence="4" type="ORF">MBJ925_LOCUS8578</name>
    <name evidence="7" type="ORF">SMN809_LOCUS11005</name>
</gene>
<evidence type="ECO:0000313" key="7">
    <source>
        <dbReference type="EMBL" id="CAF3983765.1"/>
    </source>
</evidence>
<dbReference type="EMBL" id="CAJNRE010003182">
    <property type="protein sequence ID" value="CAF2008414.1"/>
    <property type="molecule type" value="Genomic_DNA"/>
</dbReference>
<dbReference type="EMBL" id="CAJOBH010002057">
    <property type="protein sequence ID" value="CAF3887686.1"/>
    <property type="molecule type" value="Genomic_DNA"/>
</dbReference>
<evidence type="ECO:0000313" key="3">
    <source>
        <dbReference type="EMBL" id="CAF1423657.1"/>
    </source>
</evidence>
<sequence>MYSIQHDSNNSSYETMNCIRQQQQFIFNNRQMIKTKQYYFWSTKFYDNRNKPRDILPVYRTSCTFQKSRNEDASGVFQRSSLISFCVPDVYSSGSDGKYSPPPSSSNLPPPPSEWLP</sequence>
<organism evidence="4 8">
    <name type="scientific">Rotaria magnacalcarata</name>
    <dbReference type="NCBI Taxonomy" id="392030"/>
    <lineage>
        <taxon>Eukaryota</taxon>
        <taxon>Metazoa</taxon>
        <taxon>Spiralia</taxon>
        <taxon>Gnathifera</taxon>
        <taxon>Rotifera</taxon>
        <taxon>Eurotatoria</taxon>
        <taxon>Bdelloidea</taxon>
        <taxon>Philodinida</taxon>
        <taxon>Philodinidae</taxon>
        <taxon>Rotaria</taxon>
    </lineage>
</organism>
<dbReference type="Proteomes" id="UP000663834">
    <property type="component" value="Unassembled WGS sequence"/>
</dbReference>
<dbReference type="Proteomes" id="UP000681967">
    <property type="component" value="Unassembled WGS sequence"/>
</dbReference>
<evidence type="ECO:0000256" key="1">
    <source>
        <dbReference type="SAM" id="MobiDB-lite"/>
    </source>
</evidence>
<evidence type="ECO:0000313" key="8">
    <source>
        <dbReference type="Proteomes" id="UP000663824"/>
    </source>
</evidence>
<feature type="region of interest" description="Disordered" evidence="1">
    <location>
        <begin position="92"/>
        <end position="117"/>
    </location>
</feature>
<dbReference type="OrthoDB" id="10051287at2759"/>
<dbReference type="Proteomes" id="UP000681720">
    <property type="component" value="Unassembled WGS sequence"/>
</dbReference>
<dbReference type="EMBL" id="CAJNOV010000226">
    <property type="protein sequence ID" value="CAF1010801.1"/>
    <property type="molecule type" value="Genomic_DNA"/>
</dbReference>
<dbReference type="EMBL" id="CAJOBJ010003256">
    <property type="protein sequence ID" value="CAF3958780.1"/>
    <property type="molecule type" value="Genomic_DNA"/>
</dbReference>
<dbReference type="EMBL" id="CAJOBI010003881">
    <property type="protein sequence ID" value="CAF3983765.1"/>
    <property type="molecule type" value="Genomic_DNA"/>
</dbReference>
<comment type="caution">
    <text evidence="4">The sequence shown here is derived from an EMBL/GenBank/DDBJ whole genome shotgun (WGS) entry which is preliminary data.</text>
</comment>
<accession>A0A816N4W3</accession>
<evidence type="ECO:0000313" key="2">
    <source>
        <dbReference type="EMBL" id="CAF1010801.1"/>
    </source>
</evidence>